<evidence type="ECO:0000256" key="2">
    <source>
        <dbReference type="ARBA" id="ARBA00022723"/>
    </source>
</evidence>
<keyword evidence="4 5" id="KW-0408">Iron</keyword>
<keyword evidence="7" id="KW-1185">Reference proteome</keyword>
<dbReference type="GO" id="GO:0046872">
    <property type="term" value="F:metal ion binding"/>
    <property type="evidence" value="ECO:0007669"/>
    <property type="project" value="UniProtKB-KW"/>
</dbReference>
<dbReference type="OrthoDB" id="407010at2759"/>
<feature type="binding site" evidence="5">
    <location>
        <position position="545"/>
    </location>
    <ligand>
        <name>Fe cation</name>
        <dbReference type="ChEBI" id="CHEBI:24875"/>
        <note>catalytic</note>
    </ligand>
</feature>
<proteinExistence type="inferred from homology"/>
<organism evidence="6 7">
    <name type="scientific">Aspergillus ellipticus CBS 707.79</name>
    <dbReference type="NCBI Taxonomy" id="1448320"/>
    <lineage>
        <taxon>Eukaryota</taxon>
        <taxon>Fungi</taxon>
        <taxon>Dikarya</taxon>
        <taxon>Ascomycota</taxon>
        <taxon>Pezizomycotina</taxon>
        <taxon>Eurotiomycetes</taxon>
        <taxon>Eurotiomycetidae</taxon>
        <taxon>Eurotiales</taxon>
        <taxon>Aspergillaceae</taxon>
        <taxon>Aspergillus</taxon>
        <taxon>Aspergillus subgen. Circumdati</taxon>
    </lineage>
</organism>
<dbReference type="EMBL" id="KZ825891">
    <property type="protein sequence ID" value="PYH93572.1"/>
    <property type="molecule type" value="Genomic_DNA"/>
</dbReference>
<dbReference type="AlphaFoldDB" id="A0A319ERN2"/>
<dbReference type="Pfam" id="PF03055">
    <property type="entry name" value="RPE65"/>
    <property type="match status" value="1"/>
</dbReference>
<sequence>MATMQETKTTTVQEPVEEHFNNWSNVKGFDANFEQKTPVELAIKGHIPTYAAGVLYRTGPGACKVDAANGETLRLSHWFDGFSEAHRFQLIAPDKTHPAMRVFYNSRFSTDDIIEQARQTGKFKNMGFGQKRDPCQMAYHKVQTEYEPVAPPTPASINVGVTLSINMPGVGTNGSASRWDTSTGIKTLTAKTDFNVYKHLDPETLEPISLARQQDFHPDLDGFMTAAHARSDPNTGDLFNFNLTVGPVPAPTYRVFCVSASTGETTVLATFPGTPAYIHSLFLSEDYVVLCVWNTHVSHRDLNSSVMDCIKPFDPSKPATWYVVDRKTDRGLVATYESPAFFSFHTINSWQETTPTGETDIVADLIMFENLDFMHRLYYENLLSDSLAAKAICQGRTDASRSTITRFRLSAIPATPNQVPLTATIESSACKALSPELPTMNPNYVTRKHRYVYGVADRDDSTFFDGIMKFDNETKESLLWAHNAQSPGEPVFVADPDAANEDDGVLLSVVLDGFTGKSYLLCLDAHNLAELGRASVDGPVAFGFHGQHVPTRGLPTGDY</sequence>
<dbReference type="GO" id="GO:0010436">
    <property type="term" value="F:carotenoid dioxygenase activity"/>
    <property type="evidence" value="ECO:0007669"/>
    <property type="project" value="TreeGrafter"/>
</dbReference>
<dbReference type="VEuPathDB" id="FungiDB:BO71DRAFT_381368"/>
<feature type="binding site" evidence="5">
    <location>
        <position position="279"/>
    </location>
    <ligand>
        <name>Fe cation</name>
        <dbReference type="ChEBI" id="CHEBI:24875"/>
        <note>catalytic</note>
    </ligand>
</feature>
<evidence type="ECO:0000256" key="1">
    <source>
        <dbReference type="ARBA" id="ARBA00006787"/>
    </source>
</evidence>
<evidence type="ECO:0000256" key="4">
    <source>
        <dbReference type="ARBA" id="ARBA00023004"/>
    </source>
</evidence>
<feature type="binding site" evidence="5">
    <location>
        <position position="345"/>
    </location>
    <ligand>
        <name>Fe cation</name>
        <dbReference type="ChEBI" id="CHEBI:24875"/>
        <note>catalytic</note>
    </ligand>
</feature>
<evidence type="ECO:0000256" key="3">
    <source>
        <dbReference type="ARBA" id="ARBA00023002"/>
    </source>
</evidence>
<dbReference type="Proteomes" id="UP000247810">
    <property type="component" value="Unassembled WGS sequence"/>
</dbReference>
<dbReference type="GO" id="GO:0016121">
    <property type="term" value="P:carotene catabolic process"/>
    <property type="evidence" value="ECO:0007669"/>
    <property type="project" value="TreeGrafter"/>
</dbReference>
<keyword evidence="6" id="KW-0223">Dioxygenase</keyword>
<dbReference type="PANTHER" id="PTHR10543">
    <property type="entry name" value="BETA-CAROTENE DIOXYGENASE"/>
    <property type="match status" value="1"/>
</dbReference>
<dbReference type="InterPro" id="IPR004294">
    <property type="entry name" value="Carotenoid_Oase"/>
</dbReference>
<reference evidence="6 7" key="1">
    <citation type="submission" date="2018-02" db="EMBL/GenBank/DDBJ databases">
        <title>The genomes of Aspergillus section Nigri reveals drivers in fungal speciation.</title>
        <authorList>
            <consortium name="DOE Joint Genome Institute"/>
            <person name="Vesth T.C."/>
            <person name="Nybo J."/>
            <person name="Theobald S."/>
            <person name="Brandl J."/>
            <person name="Frisvad J.C."/>
            <person name="Nielsen K.F."/>
            <person name="Lyhne E.K."/>
            <person name="Kogle M.E."/>
            <person name="Kuo A."/>
            <person name="Riley R."/>
            <person name="Clum A."/>
            <person name="Nolan M."/>
            <person name="Lipzen A."/>
            <person name="Salamov A."/>
            <person name="Henrissat B."/>
            <person name="Wiebenga A."/>
            <person name="De vries R.P."/>
            <person name="Grigoriev I.V."/>
            <person name="Mortensen U.H."/>
            <person name="Andersen M.R."/>
            <person name="Baker S.E."/>
        </authorList>
    </citation>
    <scope>NUCLEOTIDE SEQUENCE [LARGE SCALE GENOMIC DNA]</scope>
    <source>
        <strain evidence="6 7">CBS 707.79</strain>
    </source>
</reference>
<comment type="similarity">
    <text evidence="1">Belongs to the carotenoid oxygenase family.</text>
</comment>
<evidence type="ECO:0000313" key="6">
    <source>
        <dbReference type="EMBL" id="PYH93572.1"/>
    </source>
</evidence>
<feature type="binding site" evidence="5">
    <location>
        <position position="228"/>
    </location>
    <ligand>
        <name>Fe cation</name>
        <dbReference type="ChEBI" id="CHEBI:24875"/>
        <note>catalytic</note>
    </ligand>
</feature>
<protein>
    <submittedName>
        <fullName evidence="6">Putative dioxygenase</fullName>
    </submittedName>
</protein>
<evidence type="ECO:0000313" key="7">
    <source>
        <dbReference type="Proteomes" id="UP000247810"/>
    </source>
</evidence>
<gene>
    <name evidence="6" type="ORF">BO71DRAFT_381368</name>
</gene>
<evidence type="ECO:0000256" key="5">
    <source>
        <dbReference type="PIRSR" id="PIRSR604294-1"/>
    </source>
</evidence>
<keyword evidence="3" id="KW-0560">Oxidoreductase</keyword>
<dbReference type="PANTHER" id="PTHR10543:SF24">
    <property type="entry name" value="CAROTENOID ISOMEROOXYGENASE"/>
    <property type="match status" value="1"/>
</dbReference>
<accession>A0A319ERN2</accession>
<keyword evidence="2 5" id="KW-0479">Metal-binding</keyword>
<dbReference type="STRING" id="1448320.A0A319ERN2"/>
<name>A0A319ERN2_9EURO</name>
<comment type="cofactor">
    <cofactor evidence="5">
        <name>Fe(2+)</name>
        <dbReference type="ChEBI" id="CHEBI:29033"/>
    </cofactor>
    <text evidence="5">Binds 1 Fe(2+) ion per subunit.</text>
</comment>